<dbReference type="Proteomes" id="UP001620514">
    <property type="component" value="Unassembled WGS sequence"/>
</dbReference>
<dbReference type="PROSITE" id="PS50850">
    <property type="entry name" value="MFS"/>
    <property type="match status" value="1"/>
</dbReference>
<evidence type="ECO:0000256" key="4">
    <source>
        <dbReference type="ARBA" id="ARBA00023136"/>
    </source>
</evidence>
<proteinExistence type="predicted"/>
<evidence type="ECO:0000256" key="2">
    <source>
        <dbReference type="ARBA" id="ARBA00022692"/>
    </source>
</evidence>
<reference evidence="7 8" key="2">
    <citation type="submission" date="2024-11" db="EMBL/GenBank/DDBJ databases">
        <title>Using genomics to understand microbial adaptation to soil warming.</title>
        <authorList>
            <person name="Deangelis K.M. PhD."/>
        </authorList>
    </citation>
    <scope>NUCLEOTIDE SEQUENCE [LARGE SCALE GENOMIC DNA]</scope>
    <source>
        <strain evidence="7 8">GAS97</strain>
    </source>
</reference>
<evidence type="ECO:0000313" key="8">
    <source>
        <dbReference type="Proteomes" id="UP001620514"/>
    </source>
</evidence>
<feature type="transmembrane region" description="Helical" evidence="5">
    <location>
        <begin position="115"/>
        <end position="137"/>
    </location>
</feature>
<feature type="transmembrane region" description="Helical" evidence="5">
    <location>
        <begin position="387"/>
        <end position="408"/>
    </location>
</feature>
<name>A0ABW8MFD1_9BURK</name>
<keyword evidence="8" id="KW-1185">Reference proteome</keyword>
<dbReference type="PANTHER" id="PTHR23508:SF10">
    <property type="entry name" value="CARBOXYLIC ACID TRANSPORTER PROTEIN HOMOLOG"/>
    <property type="match status" value="1"/>
</dbReference>
<dbReference type="Pfam" id="PF07690">
    <property type="entry name" value="MFS_1"/>
    <property type="match status" value="1"/>
</dbReference>
<feature type="transmembrane region" description="Helical" evidence="5">
    <location>
        <begin position="347"/>
        <end position="366"/>
    </location>
</feature>
<comment type="caution">
    <text evidence="7">The sequence shown here is derived from an EMBL/GenBank/DDBJ whole genome shotgun (WGS) entry which is preliminary data.</text>
</comment>
<feature type="domain" description="Major facilitator superfamily (MFS) profile" evidence="6">
    <location>
        <begin position="24"/>
        <end position="436"/>
    </location>
</feature>
<reference evidence="7 8" key="1">
    <citation type="submission" date="2024-10" db="EMBL/GenBank/DDBJ databases">
        <authorList>
            <person name="Deangelis K."/>
            <person name="Huntemann M."/>
            <person name="Clum A."/>
            <person name="Wang J."/>
            <person name="Palaniappan K."/>
            <person name="Ritter S."/>
            <person name="Chen I.-M."/>
            <person name="Stamatis D."/>
            <person name="Reddy T."/>
            <person name="O'Malley R."/>
            <person name="Daum C."/>
            <person name="Ng V."/>
            <person name="Ivanova N."/>
            <person name="Kyrpides N."/>
            <person name="Woyke T."/>
        </authorList>
    </citation>
    <scope>NUCLEOTIDE SEQUENCE [LARGE SCALE GENOMIC DNA]</scope>
    <source>
        <strain evidence="7 8">GAS97</strain>
    </source>
</reference>
<feature type="transmembrane region" description="Helical" evidence="5">
    <location>
        <begin position="181"/>
        <end position="199"/>
    </location>
</feature>
<evidence type="ECO:0000259" key="6">
    <source>
        <dbReference type="PROSITE" id="PS50850"/>
    </source>
</evidence>
<keyword evidence="4 5" id="KW-0472">Membrane</keyword>
<feature type="transmembrane region" description="Helical" evidence="5">
    <location>
        <begin position="322"/>
        <end position="341"/>
    </location>
</feature>
<accession>A0ABW8MFD1</accession>
<protein>
    <submittedName>
        <fullName evidence="7">MFS family permease</fullName>
    </submittedName>
</protein>
<feature type="transmembrane region" description="Helical" evidence="5">
    <location>
        <begin position="149"/>
        <end position="175"/>
    </location>
</feature>
<dbReference type="RefSeq" id="WP_404606618.1">
    <property type="nucleotide sequence ID" value="NZ_JBIYDN010000006.1"/>
</dbReference>
<gene>
    <name evidence="7" type="ORF">ABH943_002404</name>
</gene>
<feature type="transmembrane region" description="Helical" evidence="5">
    <location>
        <begin position="291"/>
        <end position="315"/>
    </location>
</feature>
<keyword evidence="3 5" id="KW-1133">Transmembrane helix</keyword>
<comment type="subcellular location">
    <subcellularLocation>
        <location evidence="1">Membrane</location>
        <topology evidence="1">Multi-pass membrane protein</topology>
    </subcellularLocation>
</comment>
<dbReference type="InterPro" id="IPR036259">
    <property type="entry name" value="MFS_trans_sf"/>
</dbReference>
<feature type="transmembrane region" description="Helical" evidence="5">
    <location>
        <begin position="414"/>
        <end position="432"/>
    </location>
</feature>
<dbReference type="InterPro" id="IPR020846">
    <property type="entry name" value="MFS_dom"/>
</dbReference>
<feature type="transmembrane region" description="Helical" evidence="5">
    <location>
        <begin position="20"/>
        <end position="37"/>
    </location>
</feature>
<feature type="transmembrane region" description="Helical" evidence="5">
    <location>
        <begin position="89"/>
        <end position="109"/>
    </location>
</feature>
<feature type="transmembrane region" description="Helical" evidence="5">
    <location>
        <begin position="57"/>
        <end position="77"/>
    </location>
</feature>
<sequence length="457" mass="48869">MQADVINVHEELAEARVGKMHARLGVILALLTLFDGYDTFNPAYVIHYVRGPWALTLQQAGMLVSSGLIGFLFGAAFHGVVADRFGRRVTLIAGLWITTVFSILTAVLADSFASFCVLRILTGLGLGVLLPLSTTYINELAPRRVANTFSLWGVALGWAMGGAIAGLVGVFLTPLTGWRGLYWVGSSSVLLIPLLYLYLPESPKFALLRGRKAEVKAILMKLRPERADFYERCDIAPAPAMPKAPVLALLSKEYRRLTIAIWLTSFLSLFCIFGLSGWIPTLMQTRGESFSASFGFGALMQMMSFAGGLVCGCVVDRRGSPRVWLCAWWAGGAVSVLALIFLHNHLANMICAAAAGFCIIGAQFVLNNFTAASYATSIRATAVGMELGVGRLGAILGPFIGGAIQQFFGGTNTLLLAIGIASSGAALSVLFARKTAVCRFERLDLPESESATGTAHG</sequence>
<dbReference type="PANTHER" id="PTHR23508">
    <property type="entry name" value="CARBOXYLIC ACID TRANSPORTER PROTEIN HOMOLOG"/>
    <property type="match status" value="1"/>
</dbReference>
<feature type="transmembrane region" description="Helical" evidence="5">
    <location>
        <begin position="259"/>
        <end position="279"/>
    </location>
</feature>
<evidence type="ECO:0000256" key="5">
    <source>
        <dbReference type="SAM" id="Phobius"/>
    </source>
</evidence>
<dbReference type="Gene3D" id="1.20.1250.20">
    <property type="entry name" value="MFS general substrate transporter like domains"/>
    <property type="match status" value="1"/>
</dbReference>
<keyword evidence="2 5" id="KW-0812">Transmembrane</keyword>
<evidence type="ECO:0000313" key="7">
    <source>
        <dbReference type="EMBL" id="MFK4442388.1"/>
    </source>
</evidence>
<dbReference type="InterPro" id="IPR011701">
    <property type="entry name" value="MFS"/>
</dbReference>
<organism evidence="7 8">
    <name type="scientific">Caballeronia udeis</name>
    <dbReference type="NCBI Taxonomy" id="1232866"/>
    <lineage>
        <taxon>Bacteria</taxon>
        <taxon>Pseudomonadati</taxon>
        <taxon>Pseudomonadota</taxon>
        <taxon>Betaproteobacteria</taxon>
        <taxon>Burkholderiales</taxon>
        <taxon>Burkholderiaceae</taxon>
        <taxon>Caballeronia</taxon>
    </lineage>
</organism>
<evidence type="ECO:0000256" key="3">
    <source>
        <dbReference type="ARBA" id="ARBA00022989"/>
    </source>
</evidence>
<dbReference type="SUPFAM" id="SSF103473">
    <property type="entry name" value="MFS general substrate transporter"/>
    <property type="match status" value="1"/>
</dbReference>
<dbReference type="EMBL" id="JBIYDN010000006">
    <property type="protein sequence ID" value="MFK4442388.1"/>
    <property type="molecule type" value="Genomic_DNA"/>
</dbReference>
<evidence type="ECO:0000256" key="1">
    <source>
        <dbReference type="ARBA" id="ARBA00004141"/>
    </source>
</evidence>